<feature type="chain" id="PRO_5039525049" description="ARB-07466-like C-terminal domain-containing protein" evidence="1">
    <location>
        <begin position="32"/>
        <end position="193"/>
    </location>
</feature>
<dbReference type="EMBL" id="WHPC01000127">
    <property type="protein sequence ID" value="MPV38935.1"/>
    <property type="molecule type" value="Genomic_DNA"/>
</dbReference>
<dbReference type="InterPro" id="IPR058593">
    <property type="entry name" value="ARB_07466-like_C"/>
</dbReference>
<name>A0A6N7EQY1_9MICO</name>
<evidence type="ECO:0000256" key="1">
    <source>
        <dbReference type="SAM" id="SignalP"/>
    </source>
</evidence>
<keyword evidence="1" id="KW-0732">Signal</keyword>
<gene>
    <name evidence="3" type="ORF">GB881_18165</name>
</gene>
<evidence type="ECO:0000259" key="2">
    <source>
        <dbReference type="Pfam" id="PF26571"/>
    </source>
</evidence>
<dbReference type="AlphaFoldDB" id="A0A6N7EQY1"/>
<evidence type="ECO:0000313" key="3">
    <source>
        <dbReference type="EMBL" id="MPV38935.1"/>
    </source>
</evidence>
<reference evidence="3 4" key="1">
    <citation type="submission" date="2019-10" db="EMBL/GenBank/DDBJ databases">
        <title>Georgenia wutianyii sp. nov. and Georgenia yuyongxinii sp. nov. isolated from plateau pika (Ochotona curzoniae) in the Qinghai-Tibet plateau of China.</title>
        <authorList>
            <person name="Tian Z."/>
        </authorList>
    </citation>
    <scope>NUCLEOTIDE SEQUENCE [LARGE SCALE GENOMIC DNA]</scope>
    <source>
        <strain evidence="3 4">JCM 19765</strain>
    </source>
</reference>
<dbReference type="Proteomes" id="UP000437709">
    <property type="component" value="Unassembled WGS sequence"/>
</dbReference>
<feature type="domain" description="ARB-07466-like C-terminal" evidence="2">
    <location>
        <begin position="68"/>
        <end position="174"/>
    </location>
</feature>
<protein>
    <recommendedName>
        <fullName evidence="2">ARB-07466-like C-terminal domain-containing protein</fullName>
    </recommendedName>
</protein>
<sequence length="193" mass="20654">MVRRRVRIMRAAVALLLLSVAAMVMWPSRPAAPALTMNVAPVAALPAAPAAWTGDDTGCVVPDPTGTGGCVAGSTAWMIDQLRSGFGELPTTCWSEHAWNPASDHPAGLGCDFFFGATGEFPTGAELSLGWTVAEWLRVHAADLRVSYVIWQGRIWTHDRAVEGWRPYTGGGVYDAQDATGGHYDHIHVSLRG</sequence>
<dbReference type="OrthoDB" id="2989771at2"/>
<dbReference type="Pfam" id="PF26571">
    <property type="entry name" value="VldE"/>
    <property type="match status" value="1"/>
</dbReference>
<feature type="signal peptide" evidence="1">
    <location>
        <begin position="1"/>
        <end position="31"/>
    </location>
</feature>
<comment type="caution">
    <text evidence="3">The sequence shown here is derived from an EMBL/GenBank/DDBJ whole genome shotgun (WGS) entry which is preliminary data.</text>
</comment>
<keyword evidence="4" id="KW-1185">Reference proteome</keyword>
<proteinExistence type="predicted"/>
<evidence type="ECO:0000313" key="4">
    <source>
        <dbReference type="Proteomes" id="UP000437709"/>
    </source>
</evidence>
<organism evidence="3 4">
    <name type="scientific">Georgenia subflava</name>
    <dbReference type="NCBI Taxonomy" id="1622177"/>
    <lineage>
        <taxon>Bacteria</taxon>
        <taxon>Bacillati</taxon>
        <taxon>Actinomycetota</taxon>
        <taxon>Actinomycetes</taxon>
        <taxon>Micrococcales</taxon>
        <taxon>Bogoriellaceae</taxon>
        <taxon>Georgenia</taxon>
    </lineage>
</organism>
<accession>A0A6N7EQY1</accession>